<proteinExistence type="predicted"/>
<dbReference type="Proteomes" id="UP000499080">
    <property type="component" value="Unassembled WGS sequence"/>
</dbReference>
<evidence type="ECO:0000256" key="5">
    <source>
        <dbReference type="ARBA" id="ARBA00023136"/>
    </source>
</evidence>
<evidence type="ECO:0000259" key="7">
    <source>
        <dbReference type="Pfam" id="PF01061"/>
    </source>
</evidence>
<dbReference type="EMBL" id="BGPR01118029">
    <property type="protein sequence ID" value="GBN11648.1"/>
    <property type="molecule type" value="Genomic_DNA"/>
</dbReference>
<dbReference type="GO" id="GO:0140359">
    <property type="term" value="F:ABC-type transporter activity"/>
    <property type="evidence" value="ECO:0007669"/>
    <property type="project" value="InterPro"/>
</dbReference>
<dbReference type="InterPro" id="IPR050352">
    <property type="entry name" value="ABCG_transporters"/>
</dbReference>
<sequence>APILVFATTILVCIVYWLIGLNHDVGAFFIFLAIMILIANTAASFGYMISCLSSNLNVALSLSTPLIMPLVLFGGFYLNSE</sequence>
<reference evidence="8 10" key="1">
    <citation type="journal article" date="2019" name="Sci. Rep.">
        <title>Orb-weaving spider Araneus ventricosus genome elucidates the spidroin gene catalogue.</title>
        <authorList>
            <person name="Kono N."/>
            <person name="Nakamura H."/>
            <person name="Ohtoshi R."/>
            <person name="Moran D.A.P."/>
            <person name="Shinohara A."/>
            <person name="Yoshida Y."/>
            <person name="Fujiwara M."/>
            <person name="Mori M."/>
            <person name="Tomita M."/>
            <person name="Arakawa K."/>
        </authorList>
    </citation>
    <scope>NUCLEOTIDE SEQUENCE [LARGE SCALE GENOMIC DNA]</scope>
</reference>
<feature type="transmembrane region" description="Helical" evidence="6">
    <location>
        <begin position="5"/>
        <end position="21"/>
    </location>
</feature>
<evidence type="ECO:0000256" key="4">
    <source>
        <dbReference type="ARBA" id="ARBA00022989"/>
    </source>
</evidence>
<dbReference type="AlphaFoldDB" id="A0A4Y2LAF8"/>
<dbReference type="InterPro" id="IPR013525">
    <property type="entry name" value="ABC2_TM"/>
</dbReference>
<keyword evidence="3 6" id="KW-0812">Transmembrane</keyword>
<evidence type="ECO:0000256" key="1">
    <source>
        <dbReference type="ARBA" id="ARBA00004141"/>
    </source>
</evidence>
<evidence type="ECO:0000256" key="3">
    <source>
        <dbReference type="ARBA" id="ARBA00022692"/>
    </source>
</evidence>
<accession>A0A4Y2LAF8</accession>
<dbReference type="GO" id="GO:0016020">
    <property type="term" value="C:membrane"/>
    <property type="evidence" value="ECO:0007669"/>
    <property type="project" value="UniProtKB-SubCell"/>
</dbReference>
<dbReference type="EMBL" id="BGPR01033954">
    <property type="protein sequence ID" value="GBO08083.1"/>
    <property type="molecule type" value="Genomic_DNA"/>
</dbReference>
<name>A0A4Y2LAF8_ARAVE</name>
<keyword evidence="10" id="KW-1185">Reference proteome</keyword>
<feature type="non-terminal residue" evidence="8">
    <location>
        <position position="1"/>
    </location>
</feature>
<dbReference type="Pfam" id="PF01061">
    <property type="entry name" value="ABC2_membrane"/>
    <property type="match status" value="1"/>
</dbReference>
<evidence type="ECO:0000256" key="2">
    <source>
        <dbReference type="ARBA" id="ARBA00022448"/>
    </source>
</evidence>
<organism evidence="8 10">
    <name type="scientific">Araneus ventricosus</name>
    <name type="common">Orbweaver spider</name>
    <name type="synonym">Epeira ventricosa</name>
    <dbReference type="NCBI Taxonomy" id="182803"/>
    <lineage>
        <taxon>Eukaryota</taxon>
        <taxon>Metazoa</taxon>
        <taxon>Ecdysozoa</taxon>
        <taxon>Arthropoda</taxon>
        <taxon>Chelicerata</taxon>
        <taxon>Arachnida</taxon>
        <taxon>Araneae</taxon>
        <taxon>Araneomorphae</taxon>
        <taxon>Entelegynae</taxon>
        <taxon>Araneoidea</taxon>
        <taxon>Araneidae</taxon>
        <taxon>Araneus</taxon>
    </lineage>
</organism>
<evidence type="ECO:0000313" key="10">
    <source>
        <dbReference type="Proteomes" id="UP000499080"/>
    </source>
</evidence>
<keyword evidence="5 6" id="KW-0472">Membrane</keyword>
<dbReference type="PANTHER" id="PTHR48041:SF139">
    <property type="entry name" value="PROTEIN SCARLET"/>
    <property type="match status" value="1"/>
</dbReference>
<evidence type="ECO:0000313" key="9">
    <source>
        <dbReference type="EMBL" id="GBO08083.1"/>
    </source>
</evidence>
<evidence type="ECO:0000256" key="6">
    <source>
        <dbReference type="SAM" id="Phobius"/>
    </source>
</evidence>
<keyword evidence="4 6" id="KW-1133">Transmembrane helix</keyword>
<feature type="transmembrane region" description="Helical" evidence="6">
    <location>
        <begin position="56"/>
        <end position="78"/>
    </location>
</feature>
<dbReference type="PANTHER" id="PTHR48041">
    <property type="entry name" value="ABC TRANSPORTER G FAMILY MEMBER 28"/>
    <property type="match status" value="1"/>
</dbReference>
<comment type="subcellular location">
    <subcellularLocation>
        <location evidence="1">Membrane</location>
        <topology evidence="1">Multi-pass membrane protein</topology>
    </subcellularLocation>
</comment>
<evidence type="ECO:0000313" key="8">
    <source>
        <dbReference type="EMBL" id="GBN11648.1"/>
    </source>
</evidence>
<keyword evidence="2" id="KW-0813">Transport</keyword>
<feature type="domain" description="ABC-2 type transporter transmembrane" evidence="7">
    <location>
        <begin position="2"/>
        <end position="79"/>
    </location>
</feature>
<protein>
    <recommendedName>
        <fullName evidence="7">ABC-2 type transporter transmembrane domain-containing protein</fullName>
    </recommendedName>
</protein>
<gene>
    <name evidence="9" type="ORF">AVEN_232924_1</name>
    <name evidence="8" type="ORF">AVEN_59452_1</name>
</gene>
<comment type="caution">
    <text evidence="8">The sequence shown here is derived from an EMBL/GenBank/DDBJ whole genome shotgun (WGS) entry which is preliminary data.</text>
</comment>
<feature type="transmembrane region" description="Helical" evidence="6">
    <location>
        <begin position="27"/>
        <end position="49"/>
    </location>
</feature>